<keyword evidence="1" id="KW-0472">Membrane</keyword>
<name>A0A816M8V2_9BILA</name>
<reference evidence="3" key="1">
    <citation type="submission" date="2021-02" db="EMBL/GenBank/DDBJ databases">
        <authorList>
            <person name="Nowell W R."/>
        </authorList>
    </citation>
    <scope>NUCLEOTIDE SEQUENCE</scope>
</reference>
<evidence type="ECO:0000256" key="2">
    <source>
        <dbReference type="SAM" id="SignalP"/>
    </source>
</evidence>
<keyword evidence="2" id="KW-0732">Signal</keyword>
<protein>
    <submittedName>
        <fullName evidence="3">Uncharacterized protein</fullName>
    </submittedName>
</protein>
<feature type="signal peptide" evidence="2">
    <location>
        <begin position="1"/>
        <end position="21"/>
    </location>
</feature>
<evidence type="ECO:0000313" key="4">
    <source>
        <dbReference type="Proteomes" id="UP000663824"/>
    </source>
</evidence>
<evidence type="ECO:0000256" key="1">
    <source>
        <dbReference type="SAM" id="Phobius"/>
    </source>
</evidence>
<gene>
    <name evidence="3" type="ORF">MBJ925_LOCUS7328</name>
</gene>
<dbReference type="Proteomes" id="UP000663824">
    <property type="component" value="Unassembled WGS sequence"/>
</dbReference>
<evidence type="ECO:0000313" key="3">
    <source>
        <dbReference type="EMBL" id="CAF1981820.1"/>
    </source>
</evidence>
<feature type="transmembrane region" description="Helical" evidence="1">
    <location>
        <begin position="69"/>
        <end position="94"/>
    </location>
</feature>
<comment type="caution">
    <text evidence="3">The sequence shown here is derived from an EMBL/GenBank/DDBJ whole genome shotgun (WGS) entry which is preliminary data.</text>
</comment>
<organism evidence="3 4">
    <name type="scientific">Rotaria magnacalcarata</name>
    <dbReference type="NCBI Taxonomy" id="392030"/>
    <lineage>
        <taxon>Eukaryota</taxon>
        <taxon>Metazoa</taxon>
        <taxon>Spiralia</taxon>
        <taxon>Gnathifera</taxon>
        <taxon>Rotifera</taxon>
        <taxon>Eurotatoria</taxon>
        <taxon>Bdelloidea</taxon>
        <taxon>Philodinida</taxon>
        <taxon>Philodinidae</taxon>
        <taxon>Rotaria</taxon>
    </lineage>
</organism>
<proteinExistence type="predicted"/>
<dbReference type="EMBL" id="CAJNRE010002499">
    <property type="protein sequence ID" value="CAF1981820.1"/>
    <property type="molecule type" value="Genomic_DNA"/>
</dbReference>
<sequence>MTLIKVIIGLILINVIFVCDGQHITPEQLRKQNEISNGARSHYDITSGRRTDMFNRVNPDYLLRGFFPFWSIVLIGFALMFLTLAMVGVIGYLLGCRRPTLEELYGNDFEQITPDDEFLLGTGPILNMNDTKISTQNSTTGLFNSHHQRDFQYESLLLIERSRIGQSHEDVV</sequence>
<keyword evidence="1" id="KW-1133">Transmembrane helix</keyword>
<dbReference type="AlphaFoldDB" id="A0A816M8V2"/>
<keyword evidence="1" id="KW-0812">Transmembrane</keyword>
<feature type="chain" id="PRO_5032647192" evidence="2">
    <location>
        <begin position="22"/>
        <end position="172"/>
    </location>
</feature>
<accession>A0A816M8V2</accession>